<evidence type="ECO:0000313" key="1">
    <source>
        <dbReference type="EMBL" id="QFQ31944.1"/>
    </source>
</evidence>
<reference evidence="1 2" key="1">
    <citation type="submission" date="2019-07" db="EMBL/GenBank/DDBJ databases">
        <title>Buchnera limit thermal tolerance of host aphids.</title>
        <authorList>
            <person name="Zhang B."/>
            <person name="Moran N."/>
        </authorList>
    </citation>
    <scope>NUCLEOTIDE SEQUENCE [LARGE SCALE GENOMIC DNA]</scope>
    <source>
        <strain evidence="1 2">Ago-UT1</strain>
    </source>
</reference>
<name>A0A5J6Z932_9GAMM</name>
<proteinExistence type="predicted"/>
<dbReference type="EMBL" id="CP042426">
    <property type="protein sequence ID" value="QFQ31944.1"/>
    <property type="molecule type" value="Genomic_DNA"/>
</dbReference>
<accession>A0A5J6Z932</accession>
<gene>
    <name evidence="1" type="ORF">FQV32_00695</name>
</gene>
<dbReference type="RefSeq" id="WP_158346000.1">
    <property type="nucleotide sequence ID" value="NZ_CP042426.1"/>
</dbReference>
<sequence>MLNFNKNKLFLKKKIIILKIFIVFSLTSCDLKILQNYPKCFNTENNQNTLNKLIIPKGINFPNTNEEYKIPYTEKDLKKNKIDIFPPV</sequence>
<dbReference type="OrthoDB" id="6554624at2"/>
<protein>
    <submittedName>
        <fullName evidence="1">Uncharacterized protein</fullName>
    </submittedName>
</protein>
<organism evidence="1 2">
    <name type="scientific">Buchnera aphidicola</name>
    <name type="common">Aphis gossypii</name>
    <dbReference type="NCBI Taxonomy" id="98785"/>
    <lineage>
        <taxon>Bacteria</taxon>
        <taxon>Pseudomonadati</taxon>
        <taxon>Pseudomonadota</taxon>
        <taxon>Gammaproteobacteria</taxon>
        <taxon>Enterobacterales</taxon>
        <taxon>Erwiniaceae</taxon>
        <taxon>Buchnera</taxon>
    </lineage>
</organism>
<dbReference type="AlphaFoldDB" id="A0A5J6Z932"/>
<dbReference type="Proteomes" id="UP000326914">
    <property type="component" value="Chromosome"/>
</dbReference>
<evidence type="ECO:0000313" key="2">
    <source>
        <dbReference type="Proteomes" id="UP000326914"/>
    </source>
</evidence>